<name>Q72TT3_LEPIC</name>
<dbReference type="Proteomes" id="UP000007037">
    <property type="component" value="Chromosome I"/>
</dbReference>
<dbReference type="AlphaFoldDB" id="Q72TT3"/>
<accession>Q72TT3</accession>
<dbReference type="KEGG" id="lic:LIC_10934"/>
<dbReference type="EMBL" id="AE016823">
    <property type="protein sequence ID" value="AAS69545.1"/>
    <property type="molecule type" value="Genomic_DNA"/>
</dbReference>
<organism evidence="1 2">
    <name type="scientific">Leptospira interrogans serogroup Icterohaemorrhagiae serovar copenhageni (strain Fiocruz L1-130)</name>
    <dbReference type="NCBI Taxonomy" id="267671"/>
    <lineage>
        <taxon>Bacteria</taxon>
        <taxon>Pseudomonadati</taxon>
        <taxon>Spirochaetota</taxon>
        <taxon>Spirochaetia</taxon>
        <taxon>Leptospirales</taxon>
        <taxon>Leptospiraceae</taxon>
        <taxon>Leptospira</taxon>
    </lineage>
</organism>
<sequence length="102" mass="11929">MLMVINARKKSKRRFQLKQAQPLLSSQDIFCEGKTIKSGETGTKRKVKSLASWPFLFQERSFKTFDQQTTVLRSVKEKPDINVCFLRFWRELSPNGIKVIFS</sequence>
<gene>
    <name evidence="1" type="ordered locus">LIC_10934</name>
</gene>
<proteinExistence type="predicted"/>
<evidence type="ECO:0000313" key="2">
    <source>
        <dbReference type="Proteomes" id="UP000007037"/>
    </source>
</evidence>
<dbReference type="HOGENOM" id="CLU_2356304_0_0_12"/>
<protein>
    <submittedName>
        <fullName evidence="1">Uncharacterized protein</fullName>
    </submittedName>
</protein>
<evidence type="ECO:0000313" key="1">
    <source>
        <dbReference type="EMBL" id="AAS69545.1"/>
    </source>
</evidence>
<reference evidence="1 2" key="1">
    <citation type="journal article" date="2004" name="J. Bacteriol.">
        <title>Comparative genomics of two Leptospira interrogans serovars reveals novel insights into physiology and pathogenesis.</title>
        <authorList>
            <person name="Nascimento A.L."/>
            <person name="Ko A.I."/>
            <person name="Martins E.A."/>
            <person name="Monteiro-Vitorello C.B."/>
            <person name="Ho P.L."/>
            <person name="Haake D.A."/>
            <person name="Verjovski-Almeida S."/>
            <person name="Hartskeerl R.A."/>
            <person name="Marques M.V."/>
            <person name="Oliveira M.C."/>
            <person name="Menck C.F."/>
            <person name="Leite L.C."/>
            <person name="Carrer H."/>
            <person name="Coutinho L.L."/>
            <person name="Degrave W.M."/>
            <person name="Dellagostin O.A."/>
            <person name="El-Dorry H."/>
            <person name="Ferro E.S."/>
            <person name="Ferro M.I."/>
            <person name="Furlan L.R."/>
            <person name="Gamberini M."/>
            <person name="Giglioti E.A."/>
            <person name="Goes-Neto A."/>
            <person name="Goldman G.H."/>
            <person name="Goldman M.H."/>
            <person name="Harakava R."/>
            <person name="Jeronimo S.M."/>
            <person name="Junqueira-De-Azevedo I.L."/>
            <person name="Kimura E.T."/>
            <person name="Kuramae E.E."/>
            <person name="Lemos E.G."/>
            <person name="Lemos M.V."/>
            <person name="Marino C.L."/>
            <person name="Nunes L.R."/>
            <person name="De Oliveira R.C."/>
            <person name="Pereira G.G."/>
            <person name="Reis M.S."/>
            <person name="Schriefer A."/>
            <person name="Siqueira W.J."/>
            <person name="Sommer P."/>
            <person name="Tsai S.M."/>
            <person name="Simpson A.J."/>
            <person name="Ferro J.A."/>
            <person name="Camargo L.E."/>
            <person name="Kitajima J.P."/>
            <person name="Setubal J.C."/>
            <person name="Van Sluys M.A."/>
        </authorList>
    </citation>
    <scope>NUCLEOTIDE SEQUENCE [LARGE SCALE GENOMIC DNA]</scope>
    <source>
        <strain evidence="1 2">Fiocruz L1-130</strain>
    </source>
</reference>